<reference evidence="1" key="1">
    <citation type="submission" date="2023-03" db="EMBL/GenBank/DDBJ databases">
        <title>Chromosome-level genomes of two armyworms, Mythimna separata and Mythimna loreyi, provide insights into the biosynthesis and reception of sex pheromones.</title>
        <authorList>
            <person name="Zhao H."/>
        </authorList>
    </citation>
    <scope>NUCLEOTIDE SEQUENCE</scope>
    <source>
        <strain evidence="1">BeijingLab</strain>
    </source>
</reference>
<name>A0ACC2QPP2_9NEOP</name>
<sequence length="578" mass="62504">MSSVHCVVVWEWQCNGQWLPHTPGVTRTLERAHAKKLTRVVLADADPALRGHYVNLRTLTQCLDTPDGGSVECRVRRACYSVTSPAGRGVRWEWARFVSPPLGGELNYEPLPQEVQCLLEESWAGGGDTVTFDGWVASVPRMTARGGGGGGGAGGVALLRRAPHPPYPLTRPSPPPPHKHPQHPPPPPERAPLEGRRARIPQQHTGSSVQSVQSAQSLQHAAPAPAARAGARSASPRERKPGLARQILHNLNIFSHNNKQPAAVVDSNKHKEELAEEQRQTDTECSSTRSGRRHSVDTVSTYLSHESKESLQQASVGELLNCSVSSDDVFDAPPAHHDNTDMPTSDGSIVGVDPASSQVCVWVRAVACPQWGALCPACLAPLERAAAPAVALTGCQHMLHLHCLNRQLERLRANQEPLYISCLVCGRQYGRTPAPHDAGAQPRGSMAWALQPVALPQQPHCTSSILVTYNFQSGRQGAMHPVPGAPYYAVGFPRHTVLPDTQLGRQVLSALRVAWERGVLFTVCASLTTGREHVVAWRVAPPPASAAQYAAPAQPERLLRHALARLHALLPQPPPLHD</sequence>
<evidence type="ECO:0000313" key="2">
    <source>
        <dbReference type="Proteomes" id="UP001231649"/>
    </source>
</evidence>
<protein>
    <submittedName>
        <fullName evidence="1">Uncharacterized protein</fullName>
    </submittedName>
</protein>
<organism evidence="1 2">
    <name type="scientific">Mythimna loreyi</name>
    <dbReference type="NCBI Taxonomy" id="667449"/>
    <lineage>
        <taxon>Eukaryota</taxon>
        <taxon>Metazoa</taxon>
        <taxon>Ecdysozoa</taxon>
        <taxon>Arthropoda</taxon>
        <taxon>Hexapoda</taxon>
        <taxon>Insecta</taxon>
        <taxon>Pterygota</taxon>
        <taxon>Neoptera</taxon>
        <taxon>Endopterygota</taxon>
        <taxon>Lepidoptera</taxon>
        <taxon>Glossata</taxon>
        <taxon>Ditrysia</taxon>
        <taxon>Noctuoidea</taxon>
        <taxon>Noctuidae</taxon>
        <taxon>Noctuinae</taxon>
        <taxon>Hadenini</taxon>
        <taxon>Mythimna</taxon>
    </lineage>
</organism>
<proteinExistence type="predicted"/>
<keyword evidence="2" id="KW-1185">Reference proteome</keyword>
<dbReference type="Proteomes" id="UP001231649">
    <property type="component" value="Chromosome 16"/>
</dbReference>
<accession>A0ACC2QPP2</accession>
<dbReference type="EMBL" id="CM056792">
    <property type="protein sequence ID" value="KAJ8722355.1"/>
    <property type="molecule type" value="Genomic_DNA"/>
</dbReference>
<gene>
    <name evidence="1" type="ORF">PYW08_004757</name>
</gene>
<comment type="caution">
    <text evidence="1">The sequence shown here is derived from an EMBL/GenBank/DDBJ whole genome shotgun (WGS) entry which is preliminary data.</text>
</comment>
<evidence type="ECO:0000313" key="1">
    <source>
        <dbReference type="EMBL" id="KAJ8722355.1"/>
    </source>
</evidence>